<sequence>MNLIRHLYLKTQKHKFYKPFKPIGVGRRESFFIAPAEDIKEFFKTLPFIAGIRKLGSVVLFVPEVFMPYVKNFRLNYFQIIFYKEFPQVLTREFDTLKKEIKKIPFNWLIELNYRANLNLPNLVDAEKRVTFYDKKIFPYYNILIKGGIEALVNFFQIPLVDPVSLFKFNKLELKGILKGLPQEQPRLFFNEADQGVKELERLEWQGGIVYHKKSDDVEKGLKELYLCDAYFGPDDEFCEIAKIFKKEIITR</sequence>
<dbReference type="EMBL" id="DTHJ01000144">
    <property type="protein sequence ID" value="HHS63367.1"/>
    <property type="molecule type" value="Genomic_DNA"/>
</dbReference>
<protein>
    <submittedName>
        <fullName evidence="1">Uncharacterized protein</fullName>
    </submittedName>
</protein>
<name>A0A7C6EJW8_UNCW3</name>
<dbReference type="AlphaFoldDB" id="A0A7C6EJW8"/>
<accession>A0A7C6EJW8</accession>
<proteinExistence type="predicted"/>
<comment type="caution">
    <text evidence="1">The sequence shown here is derived from an EMBL/GenBank/DDBJ whole genome shotgun (WGS) entry which is preliminary data.</text>
</comment>
<gene>
    <name evidence="1" type="ORF">ENV70_07155</name>
</gene>
<reference evidence="1" key="1">
    <citation type="journal article" date="2020" name="mSystems">
        <title>Genome- and Community-Level Interaction Insights into Carbon Utilization and Element Cycling Functions of Hydrothermarchaeota in Hydrothermal Sediment.</title>
        <authorList>
            <person name="Zhou Z."/>
            <person name="Liu Y."/>
            <person name="Xu W."/>
            <person name="Pan J."/>
            <person name="Luo Z.H."/>
            <person name="Li M."/>
        </authorList>
    </citation>
    <scope>NUCLEOTIDE SEQUENCE [LARGE SCALE GENOMIC DNA]</scope>
    <source>
        <strain evidence="1">SpSt-783</strain>
    </source>
</reference>
<evidence type="ECO:0000313" key="1">
    <source>
        <dbReference type="EMBL" id="HHS63367.1"/>
    </source>
</evidence>
<organism evidence="1">
    <name type="scientific">candidate division WOR-3 bacterium</name>
    <dbReference type="NCBI Taxonomy" id="2052148"/>
    <lineage>
        <taxon>Bacteria</taxon>
        <taxon>Bacteria division WOR-3</taxon>
    </lineage>
</organism>